<evidence type="ECO:0000256" key="2">
    <source>
        <dbReference type="ARBA" id="ARBA00023163"/>
    </source>
</evidence>
<accession>A0AAD4XE78</accession>
<evidence type="ECO:0000313" key="7">
    <source>
        <dbReference type="Proteomes" id="UP001202328"/>
    </source>
</evidence>
<evidence type="ECO:0000313" key="6">
    <source>
        <dbReference type="EMBL" id="KAI3903528.1"/>
    </source>
</evidence>
<evidence type="ECO:0000259" key="5">
    <source>
        <dbReference type="PROSITE" id="PS50888"/>
    </source>
</evidence>
<reference evidence="6" key="1">
    <citation type="submission" date="2022-04" db="EMBL/GenBank/DDBJ databases">
        <title>A functionally conserved STORR gene fusion in Papaver species that diverged 16.8 million years ago.</title>
        <authorList>
            <person name="Catania T."/>
        </authorList>
    </citation>
    <scope>NUCLEOTIDE SEQUENCE</scope>
    <source>
        <strain evidence="6">S-188037</strain>
    </source>
</reference>
<feature type="compositionally biased region" description="Polar residues" evidence="4">
    <location>
        <begin position="54"/>
        <end position="69"/>
    </location>
</feature>
<dbReference type="Pfam" id="PF00010">
    <property type="entry name" value="HLH"/>
    <property type="match status" value="1"/>
</dbReference>
<gene>
    <name evidence="6" type="ORF">MKW98_032182</name>
</gene>
<feature type="compositionally biased region" description="Basic and acidic residues" evidence="4">
    <location>
        <begin position="238"/>
        <end position="256"/>
    </location>
</feature>
<dbReference type="InterPro" id="IPR011598">
    <property type="entry name" value="bHLH_dom"/>
</dbReference>
<evidence type="ECO:0000256" key="4">
    <source>
        <dbReference type="SAM" id="MobiDB-lite"/>
    </source>
</evidence>
<organism evidence="6 7">
    <name type="scientific">Papaver atlanticum</name>
    <dbReference type="NCBI Taxonomy" id="357466"/>
    <lineage>
        <taxon>Eukaryota</taxon>
        <taxon>Viridiplantae</taxon>
        <taxon>Streptophyta</taxon>
        <taxon>Embryophyta</taxon>
        <taxon>Tracheophyta</taxon>
        <taxon>Spermatophyta</taxon>
        <taxon>Magnoliopsida</taxon>
        <taxon>Ranunculales</taxon>
        <taxon>Papaveraceae</taxon>
        <taxon>Papaveroideae</taxon>
        <taxon>Papaver</taxon>
    </lineage>
</organism>
<keyword evidence="3" id="KW-0175">Coiled coil</keyword>
<evidence type="ECO:0000256" key="3">
    <source>
        <dbReference type="SAM" id="Coils"/>
    </source>
</evidence>
<keyword evidence="7" id="KW-1185">Reference proteome</keyword>
<dbReference type="InterPro" id="IPR036638">
    <property type="entry name" value="HLH_DNA-bd_sf"/>
</dbReference>
<proteinExistence type="predicted"/>
<comment type="caution">
    <text evidence="6">The sequence shown here is derived from an EMBL/GenBank/DDBJ whole genome shotgun (WGS) entry which is preliminary data.</text>
</comment>
<sequence>MEDQDDSNFCQNIMSSMSPLLVNHESPSSPQLSQVPSSNNHDKFLFSGTDHVSMDQSSTPSLEVSSSGTSSPPNIICFASPNSPANINSIDDPTKVGFTYANLATVGTTVLVTNGNTLLYPTESHLRNHQGLYKGAIQAPAENTTYSRRVKNAIIKPLVAERNRREKLNQHFIALSSQIPGLKKIDRASVLEEATKYMKQLKEKVKTLEEEQKSLSMKTTRSSEETIDVANKKMKSLKCDDKQLEHSKNRGNKNYDSDDTDINDDDFSTSSCEGNYEDEPEIEARVSHNNMFIRIQCEKHQGVLGQVIKEIEKLHLTVLQSSVMPSGSSTLYITIICQVTVQTFLALNIHFKCYIKPK</sequence>
<dbReference type="AlphaFoldDB" id="A0AAD4XE78"/>
<dbReference type="PANTHER" id="PTHR45959:SF2">
    <property type="entry name" value="BHLH TRANSCRIPTION FACTOR"/>
    <property type="match status" value="1"/>
</dbReference>
<feature type="compositionally biased region" description="Low complexity" evidence="4">
    <location>
        <begin position="26"/>
        <end position="38"/>
    </location>
</feature>
<dbReference type="SMART" id="SM00353">
    <property type="entry name" value="HLH"/>
    <property type="match status" value="1"/>
</dbReference>
<evidence type="ECO:0000256" key="1">
    <source>
        <dbReference type="ARBA" id="ARBA00023015"/>
    </source>
</evidence>
<feature type="compositionally biased region" description="Acidic residues" evidence="4">
    <location>
        <begin position="257"/>
        <end position="267"/>
    </location>
</feature>
<feature type="region of interest" description="Disordered" evidence="4">
    <location>
        <begin position="238"/>
        <end position="275"/>
    </location>
</feature>
<dbReference type="InterPro" id="IPR052610">
    <property type="entry name" value="bHLH_transcription_regulator"/>
</dbReference>
<dbReference type="GO" id="GO:0046983">
    <property type="term" value="F:protein dimerization activity"/>
    <property type="evidence" value="ECO:0007669"/>
    <property type="project" value="InterPro"/>
</dbReference>
<name>A0AAD4XE78_9MAGN</name>
<dbReference type="Proteomes" id="UP001202328">
    <property type="component" value="Unassembled WGS sequence"/>
</dbReference>
<feature type="coiled-coil region" evidence="3">
    <location>
        <begin position="191"/>
        <end position="218"/>
    </location>
</feature>
<protein>
    <recommendedName>
        <fullName evidence="5">BHLH domain-containing protein</fullName>
    </recommendedName>
</protein>
<feature type="region of interest" description="Disordered" evidence="4">
    <location>
        <begin position="20"/>
        <end position="69"/>
    </location>
</feature>
<feature type="domain" description="BHLH" evidence="5">
    <location>
        <begin position="152"/>
        <end position="201"/>
    </location>
</feature>
<keyword evidence="2" id="KW-0804">Transcription</keyword>
<dbReference type="PANTHER" id="PTHR45959">
    <property type="entry name" value="BHLH TRANSCRIPTION FACTOR"/>
    <property type="match status" value="1"/>
</dbReference>
<dbReference type="PROSITE" id="PS50888">
    <property type="entry name" value="BHLH"/>
    <property type="match status" value="1"/>
</dbReference>
<keyword evidence="1" id="KW-0805">Transcription regulation</keyword>
<dbReference type="Gene3D" id="4.10.280.10">
    <property type="entry name" value="Helix-loop-helix DNA-binding domain"/>
    <property type="match status" value="1"/>
</dbReference>
<dbReference type="SUPFAM" id="SSF47459">
    <property type="entry name" value="HLH, helix-loop-helix DNA-binding domain"/>
    <property type="match status" value="1"/>
</dbReference>
<dbReference type="EMBL" id="JAJJMB010011222">
    <property type="protein sequence ID" value="KAI3903528.1"/>
    <property type="molecule type" value="Genomic_DNA"/>
</dbReference>